<evidence type="ECO:0008006" key="7">
    <source>
        <dbReference type="Google" id="ProtNLM"/>
    </source>
</evidence>
<dbReference type="OrthoDB" id="9812921at2"/>
<reference evidence="5 6" key="1">
    <citation type="submission" date="2018-05" db="EMBL/GenBank/DDBJ databases">
        <title>Flavobacterium sp. strain IMCC34759, incomplete genome.</title>
        <authorList>
            <person name="Joung Y."/>
            <person name="Cho J."/>
        </authorList>
    </citation>
    <scope>NUCLEOTIDE SEQUENCE [LARGE SCALE GENOMIC DNA]</scope>
    <source>
        <strain evidence="5 6">IMCC34759</strain>
    </source>
</reference>
<gene>
    <name evidence="5" type="ORF">DMB65_09795</name>
</gene>
<dbReference type="Pfam" id="PF00930">
    <property type="entry name" value="DPPIV_N"/>
    <property type="match status" value="1"/>
</dbReference>
<dbReference type="InterPro" id="IPR011042">
    <property type="entry name" value="6-blade_b-propeller_TolB-like"/>
</dbReference>
<dbReference type="AlphaFoldDB" id="A0A2V4C3U1"/>
<feature type="domain" description="Peptidase S9 prolyl oligopeptidase catalytic" evidence="3">
    <location>
        <begin position="702"/>
        <end position="876"/>
    </location>
</feature>
<feature type="domain" description="Dipeptidylpeptidase IV N-terminal" evidence="4">
    <location>
        <begin position="361"/>
        <end position="443"/>
    </location>
</feature>
<dbReference type="InterPro" id="IPR002469">
    <property type="entry name" value="Peptidase_S9B_N"/>
</dbReference>
<dbReference type="InterPro" id="IPR001375">
    <property type="entry name" value="Peptidase_S9_cat"/>
</dbReference>
<dbReference type="GO" id="GO:0004252">
    <property type="term" value="F:serine-type endopeptidase activity"/>
    <property type="evidence" value="ECO:0007669"/>
    <property type="project" value="TreeGrafter"/>
</dbReference>
<evidence type="ECO:0000256" key="2">
    <source>
        <dbReference type="SAM" id="Phobius"/>
    </source>
</evidence>
<keyword evidence="6" id="KW-1185">Reference proteome</keyword>
<dbReference type="PANTHER" id="PTHR42776">
    <property type="entry name" value="SERINE PEPTIDASE S9 FAMILY MEMBER"/>
    <property type="match status" value="1"/>
</dbReference>
<evidence type="ECO:0000259" key="3">
    <source>
        <dbReference type="Pfam" id="PF00326"/>
    </source>
</evidence>
<dbReference type="Gene3D" id="2.140.10.30">
    <property type="entry name" value="Dipeptidylpeptidase IV, N-terminal domain"/>
    <property type="match status" value="1"/>
</dbReference>
<comment type="caution">
    <text evidence="5">The sequence shown here is derived from an EMBL/GenBank/DDBJ whole genome shotgun (WGS) entry which is preliminary data.</text>
</comment>
<keyword evidence="2" id="KW-0812">Transmembrane</keyword>
<dbReference type="Pfam" id="PF00326">
    <property type="entry name" value="Peptidase_S9"/>
    <property type="match status" value="1"/>
</dbReference>
<keyword evidence="2" id="KW-1133">Transmembrane helix</keyword>
<dbReference type="EMBL" id="QJHK01000007">
    <property type="protein sequence ID" value="PXY40864.1"/>
    <property type="molecule type" value="Genomic_DNA"/>
</dbReference>
<evidence type="ECO:0000256" key="1">
    <source>
        <dbReference type="ARBA" id="ARBA00022801"/>
    </source>
</evidence>
<dbReference type="Gene3D" id="2.120.10.30">
    <property type="entry name" value="TolB, C-terminal domain"/>
    <property type="match status" value="1"/>
</dbReference>
<dbReference type="Gene3D" id="3.40.50.1820">
    <property type="entry name" value="alpha/beta hydrolase"/>
    <property type="match status" value="1"/>
</dbReference>
<dbReference type="Proteomes" id="UP000247903">
    <property type="component" value="Unassembled WGS sequence"/>
</dbReference>
<accession>A0A2V4C3U1</accession>
<name>A0A2V4C3U1_9FLAO</name>
<evidence type="ECO:0000259" key="4">
    <source>
        <dbReference type="Pfam" id="PF00930"/>
    </source>
</evidence>
<dbReference type="SUPFAM" id="SSF53474">
    <property type="entry name" value="alpha/beta-Hydrolases"/>
    <property type="match status" value="1"/>
</dbReference>
<evidence type="ECO:0000313" key="5">
    <source>
        <dbReference type="EMBL" id="PXY40864.1"/>
    </source>
</evidence>
<feature type="transmembrane region" description="Helical" evidence="2">
    <location>
        <begin position="21"/>
        <end position="42"/>
    </location>
</feature>
<keyword evidence="1" id="KW-0378">Hydrolase</keyword>
<protein>
    <recommendedName>
        <fullName evidence="7">Peptidase S9 prolyl oligopeptidase catalytic domain-containing protein</fullName>
    </recommendedName>
</protein>
<sequence>MSSSNIISGALPGGGKAQVQTEILSVFFILIILPLVTCPLWGQVVQKQNLTPENYHKWGRLLLDKISGDENWAAFKMFYKNKPDTLFVRSTEKDKTYSFPSSKKSAFTSENFVSLSGKEMHVLNLKTGNTETINGVSDFVYLKANDMLAVILYDDGKNKTLILKTPSGKTIKTIYHFQDLSIDPLGKNLIYAVKENGKSSLFLMNLKNASDKIVLADYDGSCSNFAWQKNSESVAFNRSAKSLISAFVHYYQLNTNRLYSIDSEKLHFSSESYITDNRNFKLLISDDGQHVFFNYKIKDSAAEPNTESPVEIWNGNDKWAYPEEQDMGQFEKSPKIALWNPFSDTVIAVTDAEFPSLMLSGDQKYALLSNPKAYEPQWEMDSPRDFYIMNLESAEKKLCIEKQNAQPRNSLFSPGGKYIAYFKENNWWIYNISSQKHICITKNIKTKFTGRVQLLDPESHWGAAGWTNGDKEILLYDQYDIWAVRCDGSSFSRLTHGSETKTKYRIPEFLDDSVKNYRYDGLKTNSFDINKDLILRTEGNDGKTGWSRWNKISGEKAIVYGSTLADQLYYNPKNKKMIYREQNFNLAPRLVIKKNSGNAIPFYQSNPQQEKYLWGRSELIYYQNKEGENLKGVLIYPAVYHPGKKYPMIVNIYELQSYKLHQYKNPSLSEYDGFNHTVASLQGYFVLLPDLVAQPENIGEAITDCIDAAVKKVLEKGIIEPKKIGLIGHSFGGYESSHIVTQTDLFAAAVSGSGITDLTSFYLTISQNSGKPDMWRFEKEQWLLGKTPVEAPELFQKNSPIYNADKVKTPILIWSGKDDKQVDVRQSMEYYLMLRRLGKKTIMLLYPEEDHVIIKTANQNDLYTRIQQWFDYYLKDDLSAQWITHGTE</sequence>
<dbReference type="GO" id="GO:0006508">
    <property type="term" value="P:proteolysis"/>
    <property type="evidence" value="ECO:0007669"/>
    <property type="project" value="InterPro"/>
</dbReference>
<proteinExistence type="predicted"/>
<dbReference type="InterPro" id="IPR029058">
    <property type="entry name" value="AB_hydrolase_fold"/>
</dbReference>
<organism evidence="5 6">
    <name type="scientific">Flavobacterium cheongpyeongense</name>
    <dbReference type="NCBI Taxonomy" id="2212651"/>
    <lineage>
        <taxon>Bacteria</taxon>
        <taxon>Pseudomonadati</taxon>
        <taxon>Bacteroidota</taxon>
        <taxon>Flavobacteriia</taxon>
        <taxon>Flavobacteriales</taxon>
        <taxon>Flavobacteriaceae</taxon>
        <taxon>Flavobacterium</taxon>
    </lineage>
</organism>
<dbReference type="RefSeq" id="WP_110306476.1">
    <property type="nucleotide sequence ID" value="NZ_QJHK01000007.1"/>
</dbReference>
<dbReference type="PANTHER" id="PTHR42776:SF27">
    <property type="entry name" value="DIPEPTIDYL PEPTIDASE FAMILY MEMBER 6"/>
    <property type="match status" value="1"/>
</dbReference>
<dbReference type="SUPFAM" id="SSF82171">
    <property type="entry name" value="DPP6 N-terminal domain-like"/>
    <property type="match status" value="1"/>
</dbReference>
<keyword evidence="2" id="KW-0472">Membrane</keyword>
<evidence type="ECO:0000313" key="6">
    <source>
        <dbReference type="Proteomes" id="UP000247903"/>
    </source>
</evidence>